<dbReference type="Gene3D" id="1.20.58.1610">
    <property type="entry name" value="NADH:ubiquinone/plastoquinone oxidoreductase, chain 3"/>
    <property type="match status" value="1"/>
</dbReference>
<proteinExistence type="inferred from homology"/>
<evidence type="ECO:0000313" key="9">
    <source>
        <dbReference type="EMBL" id="GFN02350.1"/>
    </source>
</evidence>
<feature type="transmembrane region" description="Helical" evidence="8">
    <location>
        <begin position="70"/>
        <end position="90"/>
    </location>
</feature>
<keyword evidence="5 8" id="KW-1133">Transmembrane helix</keyword>
<dbReference type="Proteomes" id="UP000498740">
    <property type="component" value="Unassembled WGS sequence"/>
</dbReference>
<comment type="catalytic activity">
    <reaction evidence="7">
        <text>a quinone + NADH + 5 H(+)(in) = a quinol + NAD(+) + 4 H(+)(out)</text>
        <dbReference type="Rhea" id="RHEA:57888"/>
        <dbReference type="ChEBI" id="CHEBI:15378"/>
        <dbReference type="ChEBI" id="CHEBI:24646"/>
        <dbReference type="ChEBI" id="CHEBI:57540"/>
        <dbReference type="ChEBI" id="CHEBI:57945"/>
        <dbReference type="ChEBI" id="CHEBI:132124"/>
    </reaction>
</comment>
<dbReference type="InterPro" id="IPR000440">
    <property type="entry name" value="NADH_UbQ/plastoQ_OxRdtase_su3"/>
</dbReference>
<evidence type="ECO:0000256" key="8">
    <source>
        <dbReference type="SAM" id="Phobius"/>
    </source>
</evidence>
<evidence type="ECO:0000256" key="7">
    <source>
        <dbReference type="RuleBase" id="RU003639"/>
    </source>
</evidence>
<comment type="subcellular location">
    <subcellularLocation>
        <location evidence="7">Cell membrane</location>
        <topology evidence="7">Multi-pass membrane protein</topology>
    </subcellularLocation>
    <subcellularLocation>
        <location evidence="1">Membrane</location>
    </subcellularLocation>
</comment>
<feature type="transmembrane region" description="Helical" evidence="8">
    <location>
        <begin position="20"/>
        <end position="40"/>
    </location>
</feature>
<evidence type="ECO:0000313" key="10">
    <source>
        <dbReference type="Proteomes" id="UP000498740"/>
    </source>
</evidence>
<dbReference type="EC" id="7.1.1.-" evidence="7"/>
<evidence type="ECO:0000256" key="2">
    <source>
        <dbReference type="ARBA" id="ARBA00008472"/>
    </source>
</evidence>
<dbReference type="EMBL" id="BLWD01000001">
    <property type="protein sequence ID" value="GFN02350.1"/>
    <property type="molecule type" value="Genomic_DNA"/>
</dbReference>
<evidence type="ECO:0000256" key="5">
    <source>
        <dbReference type="ARBA" id="ARBA00022989"/>
    </source>
</evidence>
<feature type="transmembrane region" description="Helical" evidence="8">
    <location>
        <begin position="96"/>
        <end position="120"/>
    </location>
</feature>
<keyword evidence="7" id="KW-0520">NAD</keyword>
<dbReference type="Pfam" id="PF00507">
    <property type="entry name" value="Oxidored_q4"/>
    <property type="match status" value="1"/>
</dbReference>
<reference evidence="9 10" key="1">
    <citation type="submission" date="2020-05" db="EMBL/GenBank/DDBJ databases">
        <title>Whole genome shotgun sequence of Streptomyces microflavus NBRC 13062.</title>
        <authorList>
            <person name="Komaki H."/>
            <person name="Tamura T."/>
        </authorList>
    </citation>
    <scope>NUCLEOTIDE SEQUENCE [LARGE SCALE GENOMIC DNA]</scope>
    <source>
        <strain evidence="9 10">NBRC 13062</strain>
    </source>
</reference>
<dbReference type="GO" id="GO:0030964">
    <property type="term" value="C:NADH dehydrogenase complex"/>
    <property type="evidence" value="ECO:0007669"/>
    <property type="project" value="TreeGrafter"/>
</dbReference>
<organism evidence="9 10">
    <name type="scientific">Streptomyces microflavus</name>
    <name type="common">Streptomyces lipmanii</name>
    <dbReference type="NCBI Taxonomy" id="1919"/>
    <lineage>
        <taxon>Bacteria</taxon>
        <taxon>Bacillati</taxon>
        <taxon>Actinomycetota</taxon>
        <taxon>Actinomycetes</taxon>
        <taxon>Kitasatosporales</taxon>
        <taxon>Streptomycetaceae</taxon>
        <taxon>Streptomyces</taxon>
    </lineage>
</organism>
<dbReference type="PANTHER" id="PTHR11058:SF9">
    <property type="entry name" value="NADH-UBIQUINONE OXIDOREDUCTASE CHAIN 3"/>
    <property type="match status" value="1"/>
</dbReference>
<keyword evidence="7" id="KW-0874">Quinone</keyword>
<comment type="caution">
    <text evidence="9">The sequence shown here is derived from an EMBL/GenBank/DDBJ whole genome shotgun (WGS) entry which is preliminary data.</text>
</comment>
<dbReference type="PANTHER" id="PTHR11058">
    <property type="entry name" value="NADH-UBIQUINONE OXIDOREDUCTASE CHAIN 3"/>
    <property type="match status" value="1"/>
</dbReference>
<dbReference type="AlphaFoldDB" id="A0A7J0CIQ5"/>
<comment type="function">
    <text evidence="7">NDH-1 shuttles electrons from NADH, via FMN and iron-sulfur (Fe-S) centers, to quinones in the respiratory chain.</text>
</comment>
<dbReference type="InterPro" id="IPR038430">
    <property type="entry name" value="NDAH_ubi_oxred_su3_sf"/>
</dbReference>
<dbReference type="GO" id="GO:0005886">
    <property type="term" value="C:plasma membrane"/>
    <property type="evidence" value="ECO:0007669"/>
    <property type="project" value="UniProtKB-SubCell"/>
</dbReference>
<name>A0A7J0CIQ5_STRMI</name>
<evidence type="ECO:0000256" key="1">
    <source>
        <dbReference type="ARBA" id="ARBA00004370"/>
    </source>
</evidence>
<dbReference type="GO" id="GO:0048038">
    <property type="term" value="F:quinone binding"/>
    <property type="evidence" value="ECO:0007669"/>
    <property type="project" value="UniProtKB-KW"/>
</dbReference>
<gene>
    <name evidence="9" type="ORF">Smic_09060</name>
</gene>
<keyword evidence="3" id="KW-0813">Transport</keyword>
<accession>A0A7J0CIQ5</accession>
<evidence type="ECO:0000256" key="3">
    <source>
        <dbReference type="ARBA" id="ARBA00022448"/>
    </source>
</evidence>
<evidence type="ECO:0000256" key="4">
    <source>
        <dbReference type="ARBA" id="ARBA00022692"/>
    </source>
</evidence>
<dbReference type="GO" id="GO:0008137">
    <property type="term" value="F:NADH dehydrogenase (ubiquinone) activity"/>
    <property type="evidence" value="ECO:0007669"/>
    <property type="project" value="InterPro"/>
</dbReference>
<keyword evidence="6 8" id="KW-0472">Membrane</keyword>
<comment type="similarity">
    <text evidence="2 7">Belongs to the complex I subunit 3 family.</text>
</comment>
<sequence>MDQRQDAGGWVSGYEWQPVLFLLGVAAASLVLLYGVGASLRVTSEPLNTRPFSGGLDPDEHPFSRFHVRWYPVTMIFLAFDMEMLFMYPWTKVVSAVGVSAVIEMFLFLGVLLAGVAYAWREGAFRWS</sequence>
<keyword evidence="4 7" id="KW-0812">Transmembrane</keyword>
<protein>
    <recommendedName>
        <fullName evidence="7">NADH-quinone oxidoreductase subunit</fullName>
        <ecNumber evidence="7">7.1.1.-</ecNumber>
    </recommendedName>
</protein>
<evidence type="ECO:0000256" key="6">
    <source>
        <dbReference type="ARBA" id="ARBA00023136"/>
    </source>
</evidence>